<protein>
    <submittedName>
        <fullName evidence="1">Uncharacterized protein</fullName>
    </submittedName>
</protein>
<comment type="caution">
    <text evidence="1">The sequence shown here is derived from an EMBL/GenBank/DDBJ whole genome shotgun (WGS) entry which is preliminary data.</text>
</comment>
<gene>
    <name evidence="1" type="ORF">Ahy_B03g066007</name>
</gene>
<name>A0A445A2V9_ARAHY</name>
<evidence type="ECO:0000313" key="1">
    <source>
        <dbReference type="EMBL" id="RYR20776.1"/>
    </source>
</evidence>
<dbReference type="Proteomes" id="UP000289738">
    <property type="component" value="Chromosome B03"/>
</dbReference>
<dbReference type="EMBL" id="SDMP01000013">
    <property type="protein sequence ID" value="RYR20776.1"/>
    <property type="molecule type" value="Genomic_DNA"/>
</dbReference>
<organism evidence="1 2">
    <name type="scientific">Arachis hypogaea</name>
    <name type="common">Peanut</name>
    <dbReference type="NCBI Taxonomy" id="3818"/>
    <lineage>
        <taxon>Eukaryota</taxon>
        <taxon>Viridiplantae</taxon>
        <taxon>Streptophyta</taxon>
        <taxon>Embryophyta</taxon>
        <taxon>Tracheophyta</taxon>
        <taxon>Spermatophyta</taxon>
        <taxon>Magnoliopsida</taxon>
        <taxon>eudicotyledons</taxon>
        <taxon>Gunneridae</taxon>
        <taxon>Pentapetalae</taxon>
        <taxon>rosids</taxon>
        <taxon>fabids</taxon>
        <taxon>Fabales</taxon>
        <taxon>Fabaceae</taxon>
        <taxon>Papilionoideae</taxon>
        <taxon>50 kb inversion clade</taxon>
        <taxon>dalbergioids sensu lato</taxon>
        <taxon>Dalbergieae</taxon>
        <taxon>Pterocarpus clade</taxon>
        <taxon>Arachis</taxon>
    </lineage>
</organism>
<keyword evidence="2" id="KW-1185">Reference proteome</keyword>
<evidence type="ECO:0000313" key="2">
    <source>
        <dbReference type="Proteomes" id="UP000289738"/>
    </source>
</evidence>
<dbReference type="AlphaFoldDB" id="A0A445A2V9"/>
<sequence>MPKPPTTPMPPPSNIPFQFHHPYHNHHTTLVLPSSSSITPIQLHQTTKQCYQHATLSAINREIISNYKAQTVGQTEI</sequence>
<accession>A0A445A2V9</accession>
<reference evidence="1 2" key="1">
    <citation type="submission" date="2019-01" db="EMBL/GenBank/DDBJ databases">
        <title>Sequencing of cultivated peanut Arachis hypogaea provides insights into genome evolution and oil improvement.</title>
        <authorList>
            <person name="Chen X."/>
        </authorList>
    </citation>
    <scope>NUCLEOTIDE SEQUENCE [LARGE SCALE GENOMIC DNA]</scope>
    <source>
        <strain evidence="2">cv. Fuhuasheng</strain>
        <tissue evidence="1">Leaves</tissue>
    </source>
</reference>
<proteinExistence type="predicted"/>